<dbReference type="GO" id="GO:0005634">
    <property type="term" value="C:nucleus"/>
    <property type="evidence" value="ECO:0007669"/>
    <property type="project" value="TreeGrafter"/>
</dbReference>
<feature type="domain" description="ADNP zinc finger" evidence="10">
    <location>
        <begin position="2"/>
        <end position="73"/>
    </location>
</feature>
<keyword evidence="1" id="KW-0479">Metal-binding</keyword>
<organism evidence="11 12">
    <name type="scientific">Neogobius melanostomus</name>
    <name type="common">round goby</name>
    <dbReference type="NCBI Taxonomy" id="47308"/>
    <lineage>
        <taxon>Eukaryota</taxon>
        <taxon>Metazoa</taxon>
        <taxon>Chordata</taxon>
        <taxon>Craniata</taxon>
        <taxon>Vertebrata</taxon>
        <taxon>Euteleostomi</taxon>
        <taxon>Actinopterygii</taxon>
        <taxon>Neopterygii</taxon>
        <taxon>Teleostei</taxon>
        <taxon>Neoteleostei</taxon>
        <taxon>Acanthomorphata</taxon>
        <taxon>Gobiaria</taxon>
        <taxon>Gobiiformes</taxon>
        <taxon>Gobioidei</taxon>
        <taxon>Gobiidae</taxon>
        <taxon>Benthophilinae</taxon>
        <taxon>Neogobiini</taxon>
        <taxon>Neogobius</taxon>
    </lineage>
</organism>
<keyword evidence="5" id="KW-0805">Transcription regulation</keyword>
<evidence type="ECO:0000256" key="9">
    <source>
        <dbReference type="ARBA" id="ARBA00023242"/>
    </source>
</evidence>
<evidence type="ECO:0000256" key="5">
    <source>
        <dbReference type="ARBA" id="ARBA00023015"/>
    </source>
</evidence>
<keyword evidence="2" id="KW-0677">Repeat</keyword>
<evidence type="ECO:0000256" key="8">
    <source>
        <dbReference type="ARBA" id="ARBA00023163"/>
    </source>
</evidence>
<evidence type="ECO:0000313" key="11">
    <source>
        <dbReference type="Ensembl" id="ENSNMLP00000007817.1"/>
    </source>
</evidence>
<dbReference type="Pfam" id="PF19627">
    <property type="entry name" value="ADNP_N"/>
    <property type="match status" value="1"/>
</dbReference>
<evidence type="ECO:0000259" key="10">
    <source>
        <dbReference type="Pfam" id="PF19627"/>
    </source>
</evidence>
<evidence type="ECO:0000256" key="7">
    <source>
        <dbReference type="ARBA" id="ARBA00023155"/>
    </source>
</evidence>
<reference evidence="11" key="2">
    <citation type="submission" date="2025-09" db="UniProtKB">
        <authorList>
            <consortium name="Ensembl"/>
        </authorList>
    </citation>
    <scope>IDENTIFICATION</scope>
</reference>
<keyword evidence="7" id="KW-0371">Homeobox</keyword>
<keyword evidence="12" id="KW-1185">Reference proteome</keyword>
<dbReference type="InterPro" id="IPR045762">
    <property type="entry name" value="ADNP_Znf"/>
</dbReference>
<evidence type="ECO:0000313" key="12">
    <source>
        <dbReference type="Proteomes" id="UP000694523"/>
    </source>
</evidence>
<dbReference type="GO" id="GO:0008270">
    <property type="term" value="F:zinc ion binding"/>
    <property type="evidence" value="ECO:0007669"/>
    <property type="project" value="UniProtKB-KW"/>
</dbReference>
<keyword evidence="8" id="KW-0804">Transcription</keyword>
<dbReference type="InterPro" id="IPR038861">
    <property type="entry name" value="ADNP/ADNP2"/>
</dbReference>
<keyword evidence="6" id="KW-0238">DNA-binding</keyword>
<dbReference type="GO" id="GO:0010468">
    <property type="term" value="P:regulation of gene expression"/>
    <property type="evidence" value="ECO:0007669"/>
    <property type="project" value="TreeGrafter"/>
</dbReference>
<dbReference type="PANTHER" id="PTHR15740:SF1">
    <property type="entry name" value="ACTIVITY-DEPENDENT NEUROPROTECTOR HOMEOBOX PROTEIN"/>
    <property type="match status" value="1"/>
</dbReference>
<proteinExistence type="predicted"/>
<keyword evidence="9" id="KW-0539">Nucleus</keyword>
<dbReference type="AlphaFoldDB" id="A0A8C6SKZ3"/>
<evidence type="ECO:0000256" key="4">
    <source>
        <dbReference type="ARBA" id="ARBA00022833"/>
    </source>
</evidence>
<sequence>MFQLPVNNLGSLRKARRNVKRALSDIGLDFCREHLDDFKDFTPPEIYIKHTGWDDVCSWEPSHTKVQVRRSNQEQEVKPSVIQIQAFPLWETVWEIWKALKMFEMFGRFWNVMNGI</sequence>
<evidence type="ECO:0000256" key="3">
    <source>
        <dbReference type="ARBA" id="ARBA00022771"/>
    </source>
</evidence>
<dbReference type="PANTHER" id="PTHR15740">
    <property type="entry name" value="NEUROPROTECTIVE PEPTIDE-CONTAINING PROTEIN"/>
    <property type="match status" value="1"/>
</dbReference>
<keyword evidence="3" id="KW-0863">Zinc-finger</keyword>
<keyword evidence="4" id="KW-0862">Zinc</keyword>
<evidence type="ECO:0000256" key="2">
    <source>
        <dbReference type="ARBA" id="ARBA00022737"/>
    </source>
</evidence>
<evidence type="ECO:0000256" key="1">
    <source>
        <dbReference type="ARBA" id="ARBA00022723"/>
    </source>
</evidence>
<accession>A0A8C6SKZ3</accession>
<evidence type="ECO:0000256" key="6">
    <source>
        <dbReference type="ARBA" id="ARBA00023125"/>
    </source>
</evidence>
<protein>
    <recommendedName>
        <fullName evidence="10">ADNP zinc finger domain-containing protein</fullName>
    </recommendedName>
</protein>
<dbReference type="Proteomes" id="UP000694523">
    <property type="component" value="Unplaced"/>
</dbReference>
<name>A0A8C6SKZ3_9GOBI</name>
<dbReference type="Ensembl" id="ENSNMLT00000008887.1">
    <property type="protein sequence ID" value="ENSNMLP00000007817.1"/>
    <property type="gene ID" value="ENSNMLG00000005568.1"/>
</dbReference>
<dbReference type="GO" id="GO:0003677">
    <property type="term" value="F:DNA binding"/>
    <property type="evidence" value="ECO:0007669"/>
    <property type="project" value="UniProtKB-KW"/>
</dbReference>
<reference evidence="11" key="1">
    <citation type="submission" date="2025-08" db="UniProtKB">
        <authorList>
            <consortium name="Ensembl"/>
        </authorList>
    </citation>
    <scope>IDENTIFICATION</scope>
</reference>